<sequence length="283" mass="32025">MRLVELEEDYCCKYDVPRLKVSSGILTHGVSVYSNKMFSFFEEELMSCMGVRMKEVSNDGDLHIYEAIEEGQGRVYKVQFSSLTSDVSCCCKLFESMGMLCRHALKAFDLNNLTSIPLQYILKRWTKDAKKGISVSCDISISSGDEKSFQSLRLNKLAEAMRLLEEDKETINMLENLRKVDEQPGDESDLPIGKAKGQANARLKSNSGKRKRMTKGQCNQEMDELNEPVGNSNFGATISLQNNDQMPHLSQDSSQSLSVGYPFGQWPHDLNYCGFDRFQTQQD</sequence>
<dbReference type="InterPro" id="IPR006564">
    <property type="entry name" value="Znf_PMZ"/>
</dbReference>
<dbReference type="PROSITE" id="PS50966">
    <property type="entry name" value="ZF_SWIM"/>
    <property type="match status" value="1"/>
</dbReference>
<feature type="region of interest" description="Disordered" evidence="7">
    <location>
        <begin position="182"/>
        <end position="217"/>
    </location>
</feature>
<dbReference type="PANTHER" id="PTHR31669:SF303">
    <property type="entry name" value="PROTEIN FAR1-RELATED SEQUENCE"/>
    <property type="match status" value="1"/>
</dbReference>
<keyword evidence="6" id="KW-0539">Nucleus</keyword>
<comment type="similarity">
    <text evidence="1 6">Belongs to the FHY3/FAR1 family.</text>
</comment>
<evidence type="ECO:0000256" key="2">
    <source>
        <dbReference type="ARBA" id="ARBA00022723"/>
    </source>
</evidence>
<evidence type="ECO:0000256" key="1">
    <source>
        <dbReference type="ARBA" id="ARBA00005889"/>
    </source>
</evidence>
<gene>
    <name evidence="9" type="ORF">LWI28_000847</name>
</gene>
<evidence type="ECO:0000313" key="9">
    <source>
        <dbReference type="EMBL" id="KAI9176290.1"/>
    </source>
</evidence>
<dbReference type="AlphaFoldDB" id="A0AAD5NPH6"/>
<evidence type="ECO:0000256" key="6">
    <source>
        <dbReference type="RuleBase" id="RU367018"/>
    </source>
</evidence>
<dbReference type="GO" id="GO:0005634">
    <property type="term" value="C:nucleus"/>
    <property type="evidence" value="ECO:0007669"/>
    <property type="project" value="UniProtKB-SubCell"/>
</dbReference>
<proteinExistence type="inferred from homology"/>
<evidence type="ECO:0000256" key="7">
    <source>
        <dbReference type="SAM" id="MobiDB-lite"/>
    </source>
</evidence>
<keyword evidence="4 6" id="KW-0862">Zinc</keyword>
<evidence type="ECO:0000256" key="4">
    <source>
        <dbReference type="ARBA" id="ARBA00022833"/>
    </source>
</evidence>
<organism evidence="9 10">
    <name type="scientific">Acer negundo</name>
    <name type="common">Box elder</name>
    <dbReference type="NCBI Taxonomy" id="4023"/>
    <lineage>
        <taxon>Eukaryota</taxon>
        <taxon>Viridiplantae</taxon>
        <taxon>Streptophyta</taxon>
        <taxon>Embryophyta</taxon>
        <taxon>Tracheophyta</taxon>
        <taxon>Spermatophyta</taxon>
        <taxon>Magnoliopsida</taxon>
        <taxon>eudicotyledons</taxon>
        <taxon>Gunneridae</taxon>
        <taxon>Pentapetalae</taxon>
        <taxon>rosids</taxon>
        <taxon>malvids</taxon>
        <taxon>Sapindales</taxon>
        <taxon>Sapindaceae</taxon>
        <taxon>Hippocastanoideae</taxon>
        <taxon>Acereae</taxon>
        <taxon>Acer</taxon>
    </lineage>
</organism>
<keyword evidence="10" id="KW-1185">Reference proteome</keyword>
<dbReference type="GO" id="GO:0006355">
    <property type="term" value="P:regulation of DNA-templated transcription"/>
    <property type="evidence" value="ECO:0007669"/>
    <property type="project" value="UniProtKB-UniRule"/>
</dbReference>
<feature type="domain" description="SWIM-type" evidence="8">
    <location>
        <begin position="76"/>
        <end position="112"/>
    </location>
</feature>
<dbReference type="GO" id="GO:0008270">
    <property type="term" value="F:zinc ion binding"/>
    <property type="evidence" value="ECO:0007669"/>
    <property type="project" value="UniProtKB-UniRule"/>
</dbReference>
<dbReference type="InterPro" id="IPR007527">
    <property type="entry name" value="Znf_SWIM"/>
</dbReference>
<keyword evidence="3 5" id="KW-0863">Zinc-finger</keyword>
<keyword evidence="2 6" id="KW-0479">Metal-binding</keyword>
<comment type="function">
    <text evidence="6">Putative transcription activator involved in regulating light control of development.</text>
</comment>
<dbReference type="Proteomes" id="UP001064489">
    <property type="component" value="Chromosome 5"/>
</dbReference>
<dbReference type="EMBL" id="JAJSOW010000102">
    <property type="protein sequence ID" value="KAI9176290.1"/>
    <property type="molecule type" value="Genomic_DNA"/>
</dbReference>
<dbReference type="InterPro" id="IPR031052">
    <property type="entry name" value="FHY3/FAR1"/>
</dbReference>
<name>A0AAD5NPH6_ACENE</name>
<evidence type="ECO:0000256" key="5">
    <source>
        <dbReference type="PROSITE-ProRule" id="PRU00325"/>
    </source>
</evidence>
<evidence type="ECO:0000259" key="8">
    <source>
        <dbReference type="PROSITE" id="PS50966"/>
    </source>
</evidence>
<comment type="subcellular location">
    <subcellularLocation>
        <location evidence="6">Nucleus</location>
    </subcellularLocation>
</comment>
<dbReference type="PANTHER" id="PTHR31669">
    <property type="entry name" value="PROTEIN FAR1-RELATED SEQUENCE 10-RELATED"/>
    <property type="match status" value="1"/>
</dbReference>
<evidence type="ECO:0000256" key="3">
    <source>
        <dbReference type="ARBA" id="ARBA00022771"/>
    </source>
</evidence>
<comment type="caution">
    <text evidence="9">The sequence shown here is derived from an EMBL/GenBank/DDBJ whole genome shotgun (WGS) entry which is preliminary data.</text>
</comment>
<reference evidence="9" key="2">
    <citation type="submission" date="2023-02" db="EMBL/GenBank/DDBJ databases">
        <authorList>
            <person name="Swenson N.G."/>
            <person name="Wegrzyn J.L."/>
            <person name="Mcevoy S.L."/>
        </authorList>
    </citation>
    <scope>NUCLEOTIDE SEQUENCE</scope>
    <source>
        <strain evidence="9">91603</strain>
        <tissue evidence="9">Leaf</tissue>
    </source>
</reference>
<evidence type="ECO:0000313" key="10">
    <source>
        <dbReference type="Proteomes" id="UP001064489"/>
    </source>
</evidence>
<dbReference type="SMART" id="SM00575">
    <property type="entry name" value="ZnF_PMZ"/>
    <property type="match status" value="1"/>
</dbReference>
<reference evidence="9" key="1">
    <citation type="journal article" date="2022" name="Plant J.">
        <title>Strategies of tolerance reflected in two North American maple genomes.</title>
        <authorList>
            <person name="McEvoy S.L."/>
            <person name="Sezen U.U."/>
            <person name="Trouern-Trend A."/>
            <person name="McMahon S.M."/>
            <person name="Schaberg P.G."/>
            <person name="Yang J."/>
            <person name="Wegrzyn J.L."/>
            <person name="Swenson N.G."/>
        </authorList>
    </citation>
    <scope>NUCLEOTIDE SEQUENCE</scope>
    <source>
        <strain evidence="9">91603</strain>
    </source>
</reference>
<protein>
    <recommendedName>
        <fullName evidence="6">Protein FAR1-RELATED SEQUENCE</fullName>
    </recommendedName>
</protein>
<accession>A0AAD5NPH6</accession>